<keyword evidence="5" id="KW-0560">Oxidoreductase</keyword>
<evidence type="ECO:0000259" key="6">
    <source>
        <dbReference type="Pfam" id="PF02900"/>
    </source>
</evidence>
<comment type="similarity">
    <text evidence="2">Belongs to the DODA-type extradiol aromatic ring-opening dioxygenase family.</text>
</comment>
<keyword evidence="3" id="KW-0479">Metal-binding</keyword>
<dbReference type="PANTHER" id="PTHR30096:SF0">
    <property type="entry name" value="4,5-DOPA DIOXYGENASE EXTRADIOL-LIKE PROTEIN"/>
    <property type="match status" value="1"/>
</dbReference>
<evidence type="ECO:0000256" key="3">
    <source>
        <dbReference type="ARBA" id="ARBA00022723"/>
    </source>
</evidence>
<dbReference type="OrthoDB" id="9790889at2"/>
<dbReference type="STRING" id="946333.A4W93_18035"/>
<sequence>MNTLPPLFLSHGSPMLALEPGATGEFVARLGPAIDRAFGRPKAVLAVSAHSTAREPVLLASARQHAVYDFGGFPDALYQLQYNPPGAPELAPRVAALLGEAGERAHVLDQGGLDHGIWSMLRFMYPEADIPVLPLAWMPHRPPAEQFAFGQALAALSDEGVLVMGSGSITHNLRRVFAQGRADVGAPEIPESRGFRDWFAERSAARDWPALWNYRRLAPSAADMHPTDEHLLPWFVAAGAGGEATAPLRLHEGVTYGCLGMDVYAFGPSASALAAAL</sequence>
<dbReference type="Pfam" id="PF02900">
    <property type="entry name" value="LigB"/>
    <property type="match status" value="1"/>
</dbReference>
<dbReference type="InterPro" id="IPR014436">
    <property type="entry name" value="Extradiol_dOase_DODA"/>
</dbReference>
<name>A0A1W6LBM6_9BURK</name>
<keyword evidence="8" id="KW-1185">Reference proteome</keyword>
<reference evidence="7 8" key="1">
    <citation type="submission" date="2016-04" db="EMBL/GenBank/DDBJ databases">
        <title>Complete genome sequence of natural rubber-degrading, novel Gram-negative bacterium, Rhizobacter gummiphilus strain NS21.</title>
        <authorList>
            <person name="Tabata M."/>
            <person name="Kasai D."/>
            <person name="Fukuda M."/>
        </authorList>
    </citation>
    <scope>NUCLEOTIDE SEQUENCE [LARGE SCALE GENOMIC DNA]</scope>
    <source>
        <strain evidence="7 8">NS21</strain>
    </source>
</reference>
<dbReference type="CDD" id="cd07363">
    <property type="entry name" value="45_DOPA_Dioxygenase"/>
    <property type="match status" value="1"/>
</dbReference>
<dbReference type="GO" id="GO:0016702">
    <property type="term" value="F:oxidoreductase activity, acting on single donors with incorporation of molecular oxygen, incorporation of two atoms of oxygen"/>
    <property type="evidence" value="ECO:0007669"/>
    <property type="project" value="UniProtKB-ARBA"/>
</dbReference>
<dbReference type="EMBL" id="CP015118">
    <property type="protein sequence ID" value="ARN21640.1"/>
    <property type="molecule type" value="Genomic_DNA"/>
</dbReference>
<keyword evidence="4" id="KW-0862">Zinc</keyword>
<keyword evidence="7" id="KW-0223">Dioxygenase</keyword>
<dbReference type="Gene3D" id="3.40.830.10">
    <property type="entry name" value="LigB-like"/>
    <property type="match status" value="1"/>
</dbReference>
<dbReference type="PIRSF" id="PIRSF006157">
    <property type="entry name" value="Doxgns_DODA"/>
    <property type="match status" value="1"/>
</dbReference>
<dbReference type="KEGG" id="rgu:A4W93_18035"/>
<evidence type="ECO:0000256" key="5">
    <source>
        <dbReference type="ARBA" id="ARBA00023002"/>
    </source>
</evidence>
<dbReference type="InterPro" id="IPR004183">
    <property type="entry name" value="Xdiol_dOase_suB"/>
</dbReference>
<feature type="domain" description="Extradiol ring-cleavage dioxygenase class III enzyme subunit B" evidence="6">
    <location>
        <begin position="7"/>
        <end position="248"/>
    </location>
</feature>
<evidence type="ECO:0000313" key="8">
    <source>
        <dbReference type="Proteomes" id="UP000193427"/>
    </source>
</evidence>
<dbReference type="PANTHER" id="PTHR30096">
    <property type="entry name" value="4,5-DOPA DIOXYGENASE EXTRADIOL-LIKE PROTEIN"/>
    <property type="match status" value="1"/>
</dbReference>
<dbReference type="AlphaFoldDB" id="A0A1W6LBM6"/>
<proteinExistence type="inferred from homology"/>
<evidence type="ECO:0000313" key="7">
    <source>
        <dbReference type="EMBL" id="ARN21640.1"/>
    </source>
</evidence>
<dbReference type="GO" id="GO:0008198">
    <property type="term" value="F:ferrous iron binding"/>
    <property type="evidence" value="ECO:0007669"/>
    <property type="project" value="InterPro"/>
</dbReference>
<organism evidence="7 8">
    <name type="scientific">Piscinibacter gummiphilus</name>
    <dbReference type="NCBI Taxonomy" id="946333"/>
    <lineage>
        <taxon>Bacteria</taxon>
        <taxon>Pseudomonadati</taxon>
        <taxon>Pseudomonadota</taxon>
        <taxon>Betaproteobacteria</taxon>
        <taxon>Burkholderiales</taxon>
        <taxon>Sphaerotilaceae</taxon>
        <taxon>Piscinibacter</taxon>
    </lineage>
</organism>
<evidence type="ECO:0000256" key="1">
    <source>
        <dbReference type="ARBA" id="ARBA00001947"/>
    </source>
</evidence>
<gene>
    <name evidence="7" type="ORF">A4W93_18035</name>
</gene>
<accession>A0A1W6LBM6</accession>
<comment type="cofactor">
    <cofactor evidence="1">
        <name>Zn(2+)</name>
        <dbReference type="ChEBI" id="CHEBI:29105"/>
    </cofactor>
</comment>
<dbReference type="RefSeq" id="WP_085751933.1">
    <property type="nucleotide sequence ID" value="NZ_BSPR01000011.1"/>
</dbReference>
<protein>
    <submittedName>
        <fullName evidence="7">Dioxygenase</fullName>
    </submittedName>
</protein>
<evidence type="ECO:0000256" key="4">
    <source>
        <dbReference type="ARBA" id="ARBA00022833"/>
    </source>
</evidence>
<dbReference type="GO" id="GO:0008270">
    <property type="term" value="F:zinc ion binding"/>
    <property type="evidence" value="ECO:0007669"/>
    <property type="project" value="InterPro"/>
</dbReference>
<evidence type="ECO:0000256" key="2">
    <source>
        <dbReference type="ARBA" id="ARBA00007581"/>
    </source>
</evidence>
<dbReference type="Proteomes" id="UP000193427">
    <property type="component" value="Chromosome"/>
</dbReference>
<dbReference type="SUPFAM" id="SSF53213">
    <property type="entry name" value="LigB-like"/>
    <property type="match status" value="1"/>
</dbReference>